<accession>A0AAD7T3E8</accession>
<feature type="compositionally biased region" description="Polar residues" evidence="1">
    <location>
        <begin position="41"/>
        <end position="51"/>
    </location>
</feature>
<keyword evidence="3" id="KW-1185">Reference proteome</keyword>
<evidence type="ECO:0000313" key="3">
    <source>
        <dbReference type="Proteomes" id="UP001221898"/>
    </source>
</evidence>
<name>A0AAD7T3E8_9TELE</name>
<reference evidence="2" key="1">
    <citation type="journal article" date="2023" name="Science">
        <title>Genome structures resolve the early diversification of teleost fishes.</title>
        <authorList>
            <person name="Parey E."/>
            <person name="Louis A."/>
            <person name="Montfort J."/>
            <person name="Bouchez O."/>
            <person name="Roques C."/>
            <person name="Iampietro C."/>
            <person name="Lluch J."/>
            <person name="Castinel A."/>
            <person name="Donnadieu C."/>
            <person name="Desvignes T."/>
            <person name="Floi Bucao C."/>
            <person name="Jouanno E."/>
            <person name="Wen M."/>
            <person name="Mejri S."/>
            <person name="Dirks R."/>
            <person name="Jansen H."/>
            <person name="Henkel C."/>
            <person name="Chen W.J."/>
            <person name="Zahm M."/>
            <person name="Cabau C."/>
            <person name="Klopp C."/>
            <person name="Thompson A.W."/>
            <person name="Robinson-Rechavi M."/>
            <person name="Braasch I."/>
            <person name="Lecointre G."/>
            <person name="Bobe J."/>
            <person name="Postlethwait J.H."/>
            <person name="Berthelot C."/>
            <person name="Roest Crollius H."/>
            <person name="Guiguen Y."/>
        </authorList>
    </citation>
    <scope>NUCLEOTIDE SEQUENCE</scope>
    <source>
        <strain evidence="2">NC1722</strain>
    </source>
</reference>
<evidence type="ECO:0000256" key="1">
    <source>
        <dbReference type="SAM" id="MobiDB-lite"/>
    </source>
</evidence>
<dbReference type="EMBL" id="JAINUG010000017">
    <property type="protein sequence ID" value="KAJ8413077.1"/>
    <property type="molecule type" value="Genomic_DNA"/>
</dbReference>
<comment type="caution">
    <text evidence="2">The sequence shown here is derived from an EMBL/GenBank/DDBJ whole genome shotgun (WGS) entry which is preliminary data.</text>
</comment>
<dbReference type="Proteomes" id="UP001221898">
    <property type="component" value="Unassembled WGS sequence"/>
</dbReference>
<sequence>MNSQRFQNERFRISVSLRVAGRALAVKDNLERTGSSRVIPQLSSADVSGSGVQKPEAGRASLAAQDPRCPSADTNLSAAALCYYNTARTGLMNNSFFKQQGRNKGCSREGAPGSRGGSVSRGACDDQLHSSQRAFPRPSLFLRRKFQSVAFCPNILSRGDFFQLA</sequence>
<organism evidence="2 3">
    <name type="scientific">Aldrovandia affinis</name>
    <dbReference type="NCBI Taxonomy" id="143900"/>
    <lineage>
        <taxon>Eukaryota</taxon>
        <taxon>Metazoa</taxon>
        <taxon>Chordata</taxon>
        <taxon>Craniata</taxon>
        <taxon>Vertebrata</taxon>
        <taxon>Euteleostomi</taxon>
        <taxon>Actinopterygii</taxon>
        <taxon>Neopterygii</taxon>
        <taxon>Teleostei</taxon>
        <taxon>Notacanthiformes</taxon>
        <taxon>Halosauridae</taxon>
        <taxon>Aldrovandia</taxon>
    </lineage>
</organism>
<dbReference type="AlphaFoldDB" id="A0AAD7T3E8"/>
<feature type="region of interest" description="Disordered" evidence="1">
    <location>
        <begin position="102"/>
        <end position="123"/>
    </location>
</feature>
<feature type="region of interest" description="Disordered" evidence="1">
    <location>
        <begin position="41"/>
        <end position="68"/>
    </location>
</feature>
<gene>
    <name evidence="2" type="ORF">AAFF_G00106590</name>
</gene>
<proteinExistence type="predicted"/>
<protein>
    <submittedName>
        <fullName evidence="2">Uncharacterized protein</fullName>
    </submittedName>
</protein>
<evidence type="ECO:0000313" key="2">
    <source>
        <dbReference type="EMBL" id="KAJ8413077.1"/>
    </source>
</evidence>